<dbReference type="CDD" id="cd00685">
    <property type="entry name" value="Trans_IPPS_HT"/>
    <property type="match status" value="1"/>
</dbReference>
<dbReference type="SFLD" id="SFLDS00005">
    <property type="entry name" value="Isoprenoid_Synthase_Type_I"/>
    <property type="match status" value="1"/>
</dbReference>
<dbReference type="GeneID" id="28724564"/>
<comment type="similarity">
    <text evidence="2 7">Belongs to the FPP/GGPP synthase family.</text>
</comment>
<dbReference type="STRING" id="45286.A0A109UZC2"/>
<gene>
    <name evidence="9" type="ORF">AW171_hschr53225</name>
</gene>
<dbReference type="Gene3D" id="1.10.600.10">
    <property type="entry name" value="Farnesyl Diphosphate Synthase"/>
    <property type="match status" value="1"/>
</dbReference>
<proteinExistence type="inferred from homology"/>
<dbReference type="Pfam" id="PF00348">
    <property type="entry name" value="polyprenyl_synt"/>
    <property type="match status" value="2"/>
</dbReference>
<dbReference type="EMBL" id="CP014245">
    <property type="protein sequence ID" value="AMD21283.1"/>
    <property type="molecule type" value="Genomic_DNA"/>
</dbReference>
<organism evidence="9 10">
    <name type="scientific">Eremothecium sinecaudum</name>
    <dbReference type="NCBI Taxonomy" id="45286"/>
    <lineage>
        <taxon>Eukaryota</taxon>
        <taxon>Fungi</taxon>
        <taxon>Dikarya</taxon>
        <taxon>Ascomycota</taxon>
        <taxon>Saccharomycotina</taxon>
        <taxon>Saccharomycetes</taxon>
        <taxon>Saccharomycetales</taxon>
        <taxon>Saccharomycetaceae</taxon>
        <taxon>Eremothecium</taxon>
    </lineage>
</organism>
<comment type="cofactor">
    <cofactor evidence="1">
        <name>Mg(2+)</name>
        <dbReference type="ChEBI" id="CHEBI:18420"/>
    </cofactor>
</comment>
<protein>
    <submittedName>
        <fullName evidence="9">HER004Wp</fullName>
    </submittedName>
</protein>
<evidence type="ECO:0000313" key="9">
    <source>
        <dbReference type="EMBL" id="AMD21283.1"/>
    </source>
</evidence>
<dbReference type="GO" id="GO:1990234">
    <property type="term" value="C:transferase complex"/>
    <property type="evidence" value="ECO:0007669"/>
    <property type="project" value="TreeGrafter"/>
</dbReference>
<evidence type="ECO:0000313" key="10">
    <source>
        <dbReference type="Proteomes" id="UP000243052"/>
    </source>
</evidence>
<dbReference type="GO" id="GO:0008299">
    <property type="term" value="P:isoprenoid biosynthetic process"/>
    <property type="evidence" value="ECO:0007669"/>
    <property type="project" value="UniProtKB-KW"/>
</dbReference>
<feature type="compositionally biased region" description="Polar residues" evidence="8">
    <location>
        <begin position="274"/>
        <end position="285"/>
    </location>
</feature>
<evidence type="ECO:0000256" key="2">
    <source>
        <dbReference type="ARBA" id="ARBA00006706"/>
    </source>
</evidence>
<dbReference type="InterPro" id="IPR033749">
    <property type="entry name" value="Polyprenyl_synt_CS"/>
</dbReference>
<keyword evidence="4" id="KW-0479">Metal-binding</keyword>
<evidence type="ECO:0000256" key="7">
    <source>
        <dbReference type="RuleBase" id="RU004466"/>
    </source>
</evidence>
<evidence type="ECO:0000256" key="5">
    <source>
        <dbReference type="ARBA" id="ARBA00022842"/>
    </source>
</evidence>
<dbReference type="GO" id="GO:0004659">
    <property type="term" value="F:prenyltransferase activity"/>
    <property type="evidence" value="ECO:0007669"/>
    <property type="project" value="InterPro"/>
</dbReference>
<keyword evidence="3 7" id="KW-0808">Transferase</keyword>
<dbReference type="PANTHER" id="PTHR12001:SF69">
    <property type="entry name" value="ALL TRANS-POLYPRENYL-DIPHOSPHATE SYNTHASE PDSS1"/>
    <property type="match status" value="1"/>
</dbReference>
<reference evidence="9 10" key="1">
    <citation type="submission" date="2016-01" db="EMBL/GenBank/DDBJ databases">
        <title>Genome sequence of the yeast Holleya sinecauda.</title>
        <authorList>
            <person name="Dietrich F.S."/>
        </authorList>
    </citation>
    <scope>NUCLEOTIDE SEQUENCE [LARGE SCALE GENOMIC DNA]</scope>
    <source>
        <strain evidence="9 10">ATCC 58844</strain>
    </source>
</reference>
<dbReference type="InterPro" id="IPR008949">
    <property type="entry name" value="Isoprenoid_synthase_dom_sf"/>
</dbReference>
<evidence type="ECO:0000256" key="3">
    <source>
        <dbReference type="ARBA" id="ARBA00022679"/>
    </source>
</evidence>
<feature type="region of interest" description="Disordered" evidence="8">
    <location>
        <begin position="265"/>
        <end position="298"/>
    </location>
</feature>
<dbReference type="PROSITE" id="PS00723">
    <property type="entry name" value="POLYPRENYL_SYNTHASE_1"/>
    <property type="match status" value="1"/>
</dbReference>
<dbReference type="PANTHER" id="PTHR12001">
    <property type="entry name" value="GERANYLGERANYL PYROPHOSPHATE SYNTHASE"/>
    <property type="match status" value="1"/>
</dbReference>
<dbReference type="GO" id="GO:0046872">
    <property type="term" value="F:metal ion binding"/>
    <property type="evidence" value="ECO:0007669"/>
    <property type="project" value="UniProtKB-KW"/>
</dbReference>
<evidence type="ECO:0000256" key="4">
    <source>
        <dbReference type="ARBA" id="ARBA00022723"/>
    </source>
</evidence>
<dbReference type="GO" id="GO:0006744">
    <property type="term" value="P:ubiquinone biosynthetic process"/>
    <property type="evidence" value="ECO:0007669"/>
    <property type="project" value="TreeGrafter"/>
</dbReference>
<sequence length="470" mass="52297">MQQPKLLISAAKLNKRLMNSRRFKSTFLTALETASQLVKPQSWLKDPLLLVSNEMKTISKDIIKVLGSGHPILNRAANYYFESDGKRIRPMLVLLLSRAISEIPVEKRTRIKIDYKDIEYLSAYKLPNPTIKTSNSFTPLHLLSGINPLSPLTKGTESNNVESDLQRGILPKQRKLAEIIEMIHTASLLHDDVIDQSPMRRGKPSVDVAFSNKMAVLAGDFILARAMISVSRLNNSEITEILANAIGNLVEGEFMQMKNTVFSQADGSNKEGNTKSLADGLNSQSKSDEHMFSNPDGENVSHKTMVETAFEYYLNKTYLKTAALISTSCRAAAILSGAHEDVIEQSYEFGKNLGICFQLVDDMLDYTASEEHLGKPAGADLSLGLATAPALYAWKEEPSLGLLIQRNFSQPGDPQRMIEAVIKYNGVNKTRELAREYRDKALMNLREVLPESDSRAALEFLTNSILTRSK</sequence>
<dbReference type="AlphaFoldDB" id="A0A109UZC2"/>
<dbReference type="PROSITE" id="PS00444">
    <property type="entry name" value="POLYPRENYL_SYNTHASE_2"/>
    <property type="match status" value="1"/>
</dbReference>
<evidence type="ECO:0000256" key="6">
    <source>
        <dbReference type="ARBA" id="ARBA00023229"/>
    </source>
</evidence>
<evidence type="ECO:0000256" key="8">
    <source>
        <dbReference type="SAM" id="MobiDB-lite"/>
    </source>
</evidence>
<dbReference type="RefSeq" id="XP_017988279.1">
    <property type="nucleotide sequence ID" value="XM_018132790.1"/>
</dbReference>
<accession>A0A109UZC2</accession>
<dbReference type="InterPro" id="IPR000092">
    <property type="entry name" value="Polyprenyl_synt"/>
</dbReference>
<dbReference type="SUPFAM" id="SSF48576">
    <property type="entry name" value="Terpenoid synthases"/>
    <property type="match status" value="1"/>
</dbReference>
<keyword evidence="10" id="KW-1185">Reference proteome</keyword>
<name>A0A109UZC2_9SACH</name>
<evidence type="ECO:0000256" key="1">
    <source>
        <dbReference type="ARBA" id="ARBA00001946"/>
    </source>
</evidence>
<keyword evidence="5" id="KW-0460">Magnesium</keyword>
<dbReference type="Proteomes" id="UP000243052">
    <property type="component" value="Chromosome v"/>
</dbReference>
<dbReference type="OrthoDB" id="9927103at2759"/>
<keyword evidence="6" id="KW-0414">Isoprene biosynthesis</keyword>